<gene>
    <name evidence="2" type="ORF">M441DRAFT_43575</name>
</gene>
<evidence type="ECO:0000313" key="3">
    <source>
        <dbReference type="Proteomes" id="UP000240493"/>
    </source>
</evidence>
<feature type="compositionally biased region" description="Basic and acidic residues" evidence="1">
    <location>
        <begin position="148"/>
        <end position="161"/>
    </location>
</feature>
<feature type="region of interest" description="Disordered" evidence="1">
    <location>
        <begin position="1"/>
        <end position="167"/>
    </location>
</feature>
<protein>
    <submittedName>
        <fullName evidence="2">Uncharacterized protein</fullName>
    </submittedName>
</protein>
<reference evidence="2 3" key="1">
    <citation type="submission" date="2016-07" db="EMBL/GenBank/DDBJ databases">
        <title>Multiple horizontal gene transfer events from other fungi enriched the ability of initially mycotrophic Trichoderma (Ascomycota) to feed on dead plant biomass.</title>
        <authorList>
            <consortium name="DOE Joint Genome Institute"/>
            <person name="Aerts A."/>
            <person name="Atanasova L."/>
            <person name="Chenthamara K."/>
            <person name="Zhang J."/>
            <person name="Grujic M."/>
            <person name="Henrissat B."/>
            <person name="Kuo A."/>
            <person name="Salamov A."/>
            <person name="Lipzen A."/>
            <person name="Labutti K."/>
            <person name="Barry K."/>
            <person name="Miao Y."/>
            <person name="Rahimi M.J."/>
            <person name="Shen Q."/>
            <person name="Grigoriev I.V."/>
            <person name="Kubicek C.P."/>
            <person name="Druzhinina I.S."/>
        </authorList>
    </citation>
    <scope>NUCLEOTIDE SEQUENCE [LARGE SCALE GENOMIC DNA]</scope>
    <source>
        <strain evidence="2 3">CBS 433.97</strain>
    </source>
</reference>
<dbReference type="AlphaFoldDB" id="A0A2T3ZL86"/>
<dbReference type="EMBL" id="KZ679257">
    <property type="protein sequence ID" value="PTB45552.1"/>
    <property type="molecule type" value="Genomic_DNA"/>
</dbReference>
<feature type="compositionally biased region" description="Basic and acidic residues" evidence="1">
    <location>
        <begin position="1"/>
        <end position="42"/>
    </location>
</feature>
<evidence type="ECO:0000313" key="2">
    <source>
        <dbReference type="EMBL" id="PTB45552.1"/>
    </source>
</evidence>
<feature type="compositionally biased region" description="Low complexity" evidence="1">
    <location>
        <begin position="81"/>
        <end position="92"/>
    </location>
</feature>
<name>A0A2T3ZL86_TRIA4</name>
<sequence length="373" mass="40250">MKREEREVEEEERRGKEEEEEREWKNEGGGTRRKDKTSRSNDRLTPGGKGNRGMPAEEQQQDAASVLDQKADAVSRMYPASSSTSTSTSTSTKQQLWRRRTQDEALGGDQTRALGGTRSQCLGPERGEKPKSQLLQQESNEETAGQEEVPKEDTTRHDTHSHTLAHTRARAREEAGGPMAGSAGADLLTVVRRSLGWYHAAKTQQVADGAGRSSSSTVAFCGLTNRVRLPLAREFLVRYVGDNPACSSPVVSVAAPVSGYPGRSRALGLPSLGLFSSLPAGVLMCWMPCCRGNAGKQAGKSPAGLKTTTRQNRLVSSLARTRARAITPHFLAVAAASESGLEHAPSNHEEGRAMHGRGPLLARFDPVDKAARS</sequence>
<accession>A0A2T3ZL86</accession>
<organism evidence="2 3">
    <name type="scientific">Trichoderma asperellum (strain ATCC 204424 / CBS 433.97 / NBRC 101777)</name>
    <dbReference type="NCBI Taxonomy" id="1042311"/>
    <lineage>
        <taxon>Eukaryota</taxon>
        <taxon>Fungi</taxon>
        <taxon>Dikarya</taxon>
        <taxon>Ascomycota</taxon>
        <taxon>Pezizomycotina</taxon>
        <taxon>Sordariomycetes</taxon>
        <taxon>Hypocreomycetidae</taxon>
        <taxon>Hypocreales</taxon>
        <taxon>Hypocreaceae</taxon>
        <taxon>Trichoderma</taxon>
    </lineage>
</organism>
<proteinExistence type="predicted"/>
<dbReference type="Proteomes" id="UP000240493">
    <property type="component" value="Unassembled WGS sequence"/>
</dbReference>
<evidence type="ECO:0000256" key="1">
    <source>
        <dbReference type="SAM" id="MobiDB-lite"/>
    </source>
</evidence>
<keyword evidence="3" id="KW-1185">Reference proteome</keyword>